<accession>A0A177B6T1</accession>
<organism evidence="1 2">
    <name type="scientific">Intoshia linei</name>
    <dbReference type="NCBI Taxonomy" id="1819745"/>
    <lineage>
        <taxon>Eukaryota</taxon>
        <taxon>Metazoa</taxon>
        <taxon>Spiralia</taxon>
        <taxon>Lophotrochozoa</taxon>
        <taxon>Mesozoa</taxon>
        <taxon>Orthonectida</taxon>
        <taxon>Rhopaluridae</taxon>
        <taxon>Intoshia</taxon>
    </lineage>
</organism>
<dbReference type="GO" id="GO:0030891">
    <property type="term" value="C:VCB complex"/>
    <property type="evidence" value="ECO:0007669"/>
    <property type="project" value="InterPro"/>
</dbReference>
<dbReference type="InterPro" id="IPR029071">
    <property type="entry name" value="Ubiquitin-like_domsf"/>
</dbReference>
<sequence length="130" mass="14658">MFNLDDLFISQDLFFVIRRQKTNIILDATENSTIRDLKSQIEPIVKKSITELQLSKIDKTILEDHKTLLQCGFTVETVSPMIPAELNLCFKQDDGSFEGVNVSEYSKAKIIDKESLQDHPDNVAPSVGAE</sequence>
<comment type="caution">
    <text evidence="1">The sequence shown here is derived from an EMBL/GenBank/DDBJ whole genome shotgun (WGS) entry which is preliminary data.</text>
</comment>
<dbReference type="Proteomes" id="UP000078046">
    <property type="component" value="Unassembled WGS sequence"/>
</dbReference>
<reference evidence="1 2" key="1">
    <citation type="submission" date="2016-04" db="EMBL/GenBank/DDBJ databases">
        <title>The genome of Intoshia linei affirms orthonectids as highly simplified spiralians.</title>
        <authorList>
            <person name="Mikhailov K.V."/>
            <person name="Slusarev G.S."/>
            <person name="Nikitin M.A."/>
            <person name="Logacheva M.D."/>
            <person name="Penin A."/>
            <person name="Aleoshin V."/>
            <person name="Panchin Y.V."/>
        </authorList>
    </citation>
    <scope>NUCLEOTIDE SEQUENCE [LARGE SCALE GENOMIC DNA]</scope>
    <source>
        <strain evidence="1">Intl2013</strain>
        <tissue evidence="1">Whole animal</tissue>
    </source>
</reference>
<gene>
    <name evidence="1" type="ORF">A3Q56_02299</name>
</gene>
<dbReference type="EMBL" id="LWCA01000207">
    <property type="protein sequence ID" value="OAF69956.1"/>
    <property type="molecule type" value="Genomic_DNA"/>
</dbReference>
<dbReference type="GO" id="GO:0006368">
    <property type="term" value="P:transcription elongation by RNA polymerase II"/>
    <property type="evidence" value="ECO:0007669"/>
    <property type="project" value="InterPro"/>
</dbReference>
<dbReference type="Gene3D" id="3.10.20.90">
    <property type="entry name" value="Phosphatidylinositol 3-kinase Catalytic Subunit, Chain A, domain 1"/>
    <property type="match status" value="1"/>
</dbReference>
<dbReference type="PANTHER" id="PTHR13248:SF4">
    <property type="entry name" value="ELONGIN B"/>
    <property type="match status" value="1"/>
</dbReference>
<dbReference type="InterPro" id="IPR039049">
    <property type="entry name" value="ELOB"/>
</dbReference>
<evidence type="ECO:0008006" key="3">
    <source>
        <dbReference type="Google" id="ProtNLM"/>
    </source>
</evidence>
<keyword evidence="2" id="KW-1185">Reference proteome</keyword>
<proteinExistence type="predicted"/>
<evidence type="ECO:0000313" key="1">
    <source>
        <dbReference type="EMBL" id="OAF69956.1"/>
    </source>
</evidence>
<dbReference type="OrthoDB" id="7537057at2759"/>
<dbReference type="SUPFAM" id="SSF54236">
    <property type="entry name" value="Ubiquitin-like"/>
    <property type="match status" value="1"/>
</dbReference>
<dbReference type="GO" id="GO:0070449">
    <property type="term" value="C:elongin complex"/>
    <property type="evidence" value="ECO:0007669"/>
    <property type="project" value="InterPro"/>
</dbReference>
<name>A0A177B6T1_9BILA</name>
<dbReference type="AlphaFoldDB" id="A0A177B6T1"/>
<protein>
    <recommendedName>
        <fullName evidence="3">Ubiquitin-like domain-containing protein</fullName>
    </recommendedName>
</protein>
<dbReference type="PANTHER" id="PTHR13248">
    <property type="entry name" value="TRANSCRIPTION ELONGATION FACTOR B POLYPEPTIDE 2"/>
    <property type="match status" value="1"/>
</dbReference>
<evidence type="ECO:0000313" key="2">
    <source>
        <dbReference type="Proteomes" id="UP000078046"/>
    </source>
</evidence>